<dbReference type="SUPFAM" id="SSF53218">
    <property type="entry name" value="Molybdenum cofactor biosynthesis proteins"/>
    <property type="match status" value="1"/>
</dbReference>
<dbReference type="Gene3D" id="3.40.980.10">
    <property type="entry name" value="MoaB/Mog-like domain"/>
    <property type="match status" value="1"/>
</dbReference>
<dbReference type="Gene3D" id="2.40.340.10">
    <property type="entry name" value="MoeA, C-terminal, domain IV"/>
    <property type="match status" value="1"/>
</dbReference>
<proteinExistence type="inferred from homology"/>
<dbReference type="InterPro" id="IPR036425">
    <property type="entry name" value="MoaB/Mog-like_dom_sf"/>
</dbReference>
<dbReference type="Gene3D" id="2.170.190.11">
    <property type="entry name" value="Molybdopterin biosynthesis moea protein, domain 3"/>
    <property type="match status" value="1"/>
</dbReference>
<dbReference type="AlphaFoldDB" id="A0A936F1J9"/>
<dbReference type="GO" id="GO:0046872">
    <property type="term" value="F:metal ion binding"/>
    <property type="evidence" value="ECO:0007669"/>
    <property type="project" value="UniProtKB-UniRule"/>
</dbReference>
<comment type="function">
    <text evidence="1 6">Catalyzes the insertion of molybdate into adenylated molybdopterin with the concomitant release of AMP.</text>
</comment>
<keyword evidence="6" id="KW-0479">Metal-binding</keyword>
<dbReference type="InterPro" id="IPR036135">
    <property type="entry name" value="MoeA_linker/N_sf"/>
</dbReference>
<dbReference type="EC" id="2.10.1.1" evidence="6"/>
<evidence type="ECO:0000313" key="8">
    <source>
        <dbReference type="EMBL" id="MBK8572086.1"/>
    </source>
</evidence>
<evidence type="ECO:0000256" key="2">
    <source>
        <dbReference type="ARBA" id="ARBA00005046"/>
    </source>
</evidence>
<protein>
    <recommendedName>
        <fullName evidence="6">Molybdopterin molybdenumtransferase</fullName>
        <ecNumber evidence="6">2.10.1.1</ecNumber>
    </recommendedName>
</protein>
<dbReference type="NCBIfam" id="TIGR00177">
    <property type="entry name" value="molyb_syn"/>
    <property type="match status" value="1"/>
</dbReference>
<dbReference type="PANTHER" id="PTHR10192">
    <property type="entry name" value="MOLYBDOPTERIN BIOSYNTHESIS PROTEIN"/>
    <property type="match status" value="1"/>
</dbReference>
<dbReference type="Pfam" id="PF00994">
    <property type="entry name" value="MoCF_biosynth"/>
    <property type="match status" value="1"/>
</dbReference>
<evidence type="ECO:0000256" key="1">
    <source>
        <dbReference type="ARBA" id="ARBA00002901"/>
    </source>
</evidence>
<evidence type="ECO:0000256" key="3">
    <source>
        <dbReference type="ARBA" id="ARBA00010763"/>
    </source>
</evidence>
<name>A0A936F1J9_9BACT</name>
<comment type="cofactor">
    <cofactor evidence="6">
        <name>Mg(2+)</name>
        <dbReference type="ChEBI" id="CHEBI:18420"/>
    </cofactor>
</comment>
<evidence type="ECO:0000259" key="7">
    <source>
        <dbReference type="SMART" id="SM00852"/>
    </source>
</evidence>
<sequence length="379" mass="40170">MAMSCDHPDLLPLEEALRRLWEALPTPTVPEVCAERDDPATDRASMDGVALKASEGRAPRRILGTLFAGSDPAAFTVTPGTAVRIMTGAALPRGADAIVPVEQLEPTGELVLPTIDPEAGDHVRCQGDQARAGDLLLPAGTPFNAARIALLAQEGQPIPRRSRIRVGVASTGDELVPSPAPYQIRDSNGPMLAALAHTLGADVELRSALPDDPAALAAALRNPGDIRILLTSGGVSMGDHDHLPSVLKDLGARILFHRIRLKPGKPMLAALLGDLLVLGLPGNPVSAYLNALLFLRPALARLEGREAQDPWRRARLVTAVKHKGDRPLLHPCRLAEGRLEPLPGKGSADLVTLARADGFAWIDSPGQEPGAKVRWLPVI</sequence>
<keyword evidence="4 6" id="KW-0501">Molybdenum cofactor biosynthesis</keyword>
<gene>
    <name evidence="8" type="ORF">IPN91_05435</name>
</gene>
<comment type="catalytic activity">
    <reaction evidence="5">
        <text>adenylyl-molybdopterin + molybdate = Mo-molybdopterin + AMP + H(+)</text>
        <dbReference type="Rhea" id="RHEA:35047"/>
        <dbReference type="ChEBI" id="CHEBI:15378"/>
        <dbReference type="ChEBI" id="CHEBI:36264"/>
        <dbReference type="ChEBI" id="CHEBI:62727"/>
        <dbReference type="ChEBI" id="CHEBI:71302"/>
        <dbReference type="ChEBI" id="CHEBI:456215"/>
        <dbReference type="EC" id="2.10.1.1"/>
    </reaction>
</comment>
<keyword evidence="6" id="KW-0460">Magnesium</keyword>
<dbReference type="InterPro" id="IPR036688">
    <property type="entry name" value="MoeA_C_domain_IV_sf"/>
</dbReference>
<organism evidence="8 9">
    <name type="scientific">Candidatus Geothrix odensensis</name>
    <dbReference type="NCBI Taxonomy" id="2954440"/>
    <lineage>
        <taxon>Bacteria</taxon>
        <taxon>Pseudomonadati</taxon>
        <taxon>Acidobacteriota</taxon>
        <taxon>Holophagae</taxon>
        <taxon>Holophagales</taxon>
        <taxon>Holophagaceae</taxon>
        <taxon>Geothrix</taxon>
    </lineage>
</organism>
<keyword evidence="6" id="KW-0500">Molybdenum</keyword>
<dbReference type="InterPro" id="IPR001453">
    <property type="entry name" value="MoaB/Mog_dom"/>
</dbReference>
<dbReference type="GO" id="GO:0061599">
    <property type="term" value="F:molybdopterin molybdotransferase activity"/>
    <property type="evidence" value="ECO:0007669"/>
    <property type="project" value="UniProtKB-UniRule"/>
</dbReference>
<dbReference type="Gene3D" id="3.90.105.10">
    <property type="entry name" value="Molybdopterin biosynthesis moea protein, domain 2"/>
    <property type="match status" value="1"/>
</dbReference>
<dbReference type="InterPro" id="IPR005110">
    <property type="entry name" value="MoeA_linker/N"/>
</dbReference>
<dbReference type="Pfam" id="PF03453">
    <property type="entry name" value="MoeA_N"/>
    <property type="match status" value="1"/>
</dbReference>
<dbReference type="PANTHER" id="PTHR10192:SF5">
    <property type="entry name" value="GEPHYRIN"/>
    <property type="match status" value="1"/>
</dbReference>
<comment type="similarity">
    <text evidence="3 6">Belongs to the MoeA family.</text>
</comment>
<dbReference type="GO" id="GO:0005829">
    <property type="term" value="C:cytosol"/>
    <property type="evidence" value="ECO:0007669"/>
    <property type="project" value="TreeGrafter"/>
</dbReference>
<dbReference type="EMBL" id="JADKCH010000003">
    <property type="protein sequence ID" value="MBK8572086.1"/>
    <property type="molecule type" value="Genomic_DNA"/>
</dbReference>
<evidence type="ECO:0000313" key="9">
    <source>
        <dbReference type="Proteomes" id="UP000709959"/>
    </source>
</evidence>
<comment type="caution">
    <text evidence="8">The sequence shown here is derived from an EMBL/GenBank/DDBJ whole genome shotgun (WGS) entry which is preliminary data.</text>
</comment>
<dbReference type="GO" id="GO:0006777">
    <property type="term" value="P:Mo-molybdopterin cofactor biosynthetic process"/>
    <property type="evidence" value="ECO:0007669"/>
    <property type="project" value="UniProtKB-UniRule"/>
</dbReference>
<reference evidence="8 9" key="1">
    <citation type="submission" date="2020-10" db="EMBL/GenBank/DDBJ databases">
        <title>Connecting structure to function with the recovery of over 1000 high-quality activated sludge metagenome-assembled genomes encoding full-length rRNA genes using long-read sequencing.</title>
        <authorList>
            <person name="Singleton C.M."/>
            <person name="Petriglieri F."/>
            <person name="Kristensen J.M."/>
            <person name="Kirkegaard R.H."/>
            <person name="Michaelsen T.Y."/>
            <person name="Andersen M.H."/>
            <person name="Karst S.M."/>
            <person name="Dueholm M.S."/>
            <person name="Nielsen P.H."/>
            <person name="Albertsen M."/>
        </authorList>
    </citation>
    <scope>NUCLEOTIDE SEQUENCE [LARGE SCALE GENOMIC DNA]</scope>
    <source>
        <strain evidence="8">OdNE_18-Q3-R46-58_MAXAC.008</strain>
    </source>
</reference>
<dbReference type="InterPro" id="IPR038987">
    <property type="entry name" value="MoeA-like"/>
</dbReference>
<dbReference type="Proteomes" id="UP000709959">
    <property type="component" value="Unassembled WGS sequence"/>
</dbReference>
<evidence type="ECO:0000256" key="4">
    <source>
        <dbReference type="ARBA" id="ARBA00023150"/>
    </source>
</evidence>
<keyword evidence="6" id="KW-0808">Transferase</keyword>
<feature type="domain" description="MoaB/Mog" evidence="7">
    <location>
        <begin position="167"/>
        <end position="301"/>
    </location>
</feature>
<evidence type="ECO:0000256" key="5">
    <source>
        <dbReference type="ARBA" id="ARBA00047317"/>
    </source>
</evidence>
<dbReference type="InterPro" id="IPR005111">
    <property type="entry name" value="MoeA_C_domain_IV"/>
</dbReference>
<dbReference type="SUPFAM" id="SSF63867">
    <property type="entry name" value="MoeA C-terminal domain-like"/>
    <property type="match status" value="1"/>
</dbReference>
<dbReference type="SMART" id="SM00852">
    <property type="entry name" value="MoCF_biosynth"/>
    <property type="match status" value="1"/>
</dbReference>
<dbReference type="SUPFAM" id="SSF63882">
    <property type="entry name" value="MoeA N-terminal region -like"/>
    <property type="match status" value="1"/>
</dbReference>
<evidence type="ECO:0000256" key="6">
    <source>
        <dbReference type="RuleBase" id="RU365090"/>
    </source>
</evidence>
<comment type="pathway">
    <text evidence="2 6">Cofactor biosynthesis; molybdopterin biosynthesis.</text>
</comment>
<dbReference type="Pfam" id="PF03454">
    <property type="entry name" value="MoeA_C"/>
    <property type="match status" value="1"/>
</dbReference>
<accession>A0A936F1J9</accession>
<dbReference type="CDD" id="cd00887">
    <property type="entry name" value="MoeA"/>
    <property type="match status" value="1"/>
</dbReference>